<dbReference type="Proteomes" id="UP000093052">
    <property type="component" value="Plasmid pNCI001"/>
</dbReference>
<name>A0AAN0YSH3_PARTM</name>
<reference evidence="2" key="1">
    <citation type="journal article" date="2016" name="Genome Announc.">
        <title>Complete Genome Sequence of Geobacillus thermoglucosidasius NCIMB 11955, the Progenitor of a Bioethanol Production Strain.</title>
        <authorList>
            <person name="Sheng L."/>
            <person name="Zhang Y."/>
            <person name="Minton N.P."/>
        </authorList>
    </citation>
    <scope>NUCLEOTIDE SEQUENCE [LARGE SCALE GENOMIC DNA]</scope>
    <source>
        <strain evidence="2">NCIMB 11955</strain>
    </source>
</reference>
<protein>
    <submittedName>
        <fullName evidence="1">Uncharacterized protein</fullName>
    </submittedName>
</protein>
<accession>A0AAN0YSH3</accession>
<dbReference type="EMBL" id="CP016623">
    <property type="protein sequence ID" value="ANZ32269.1"/>
    <property type="molecule type" value="Genomic_DNA"/>
</dbReference>
<keyword evidence="1" id="KW-0614">Plasmid</keyword>
<organism evidence="1 2">
    <name type="scientific">Parageobacillus thermoglucosidasius</name>
    <name type="common">Geobacillus thermoglucosidasius</name>
    <dbReference type="NCBI Taxonomy" id="1426"/>
    <lineage>
        <taxon>Bacteria</taxon>
        <taxon>Bacillati</taxon>
        <taxon>Bacillota</taxon>
        <taxon>Bacilli</taxon>
        <taxon>Bacillales</taxon>
        <taxon>Anoxybacillaceae</taxon>
        <taxon>Parageobacillus</taxon>
    </lineage>
</organism>
<evidence type="ECO:0000313" key="1">
    <source>
        <dbReference type="EMBL" id="ANZ32269.1"/>
    </source>
</evidence>
<keyword evidence="2" id="KW-1185">Reference proteome</keyword>
<geneLocation type="plasmid" evidence="1 2">
    <name>pNCI001</name>
</geneLocation>
<evidence type="ECO:0000313" key="2">
    <source>
        <dbReference type="Proteomes" id="UP000093052"/>
    </source>
</evidence>
<sequence>MAASFVLFYYYHSVFIKNISKIMDGGTALFSQTGLYSHETTRRKAKWKRKKQEGRGNYV</sequence>
<proteinExistence type="predicted"/>
<gene>
    <name evidence="1" type="ORF">BCV53_19415</name>
</gene>
<dbReference type="AlphaFoldDB" id="A0AAN0YSH3"/>